<feature type="transmembrane region" description="Helical" evidence="8">
    <location>
        <begin position="206"/>
        <end position="234"/>
    </location>
</feature>
<evidence type="ECO:0000256" key="3">
    <source>
        <dbReference type="ARBA" id="ARBA00022475"/>
    </source>
</evidence>
<feature type="transmembrane region" description="Helical" evidence="8">
    <location>
        <begin position="421"/>
        <end position="444"/>
    </location>
</feature>
<dbReference type="GO" id="GO:0005886">
    <property type="term" value="C:plasma membrane"/>
    <property type="evidence" value="ECO:0007669"/>
    <property type="project" value="UniProtKB-SubCell"/>
</dbReference>
<dbReference type="OrthoDB" id="6376512at2759"/>
<evidence type="ECO:0000256" key="4">
    <source>
        <dbReference type="ARBA" id="ARBA00022692"/>
    </source>
</evidence>
<name>A0A8K0NY31_LADFU</name>
<comment type="subcellular location">
    <subcellularLocation>
        <location evidence="1">Cell membrane</location>
        <topology evidence="1">Multi-pass membrane protein</topology>
    </subcellularLocation>
</comment>
<keyword evidence="11" id="KW-1185">Reference proteome</keyword>
<comment type="similarity">
    <text evidence="2">Belongs to the G-protein coupled receptor 1 family.</text>
</comment>
<proteinExistence type="inferred from homology"/>
<evidence type="ECO:0000256" key="2">
    <source>
        <dbReference type="ARBA" id="ARBA00010663"/>
    </source>
</evidence>
<dbReference type="AlphaFoldDB" id="A0A8K0NY31"/>
<sequence>MVVRASLVGCIPPSPVQTHNLPLTTASSRERKPHDAHLFANCNGHRRAVHNRGTAAPLGIQLYSNGRRATIGSKKTRANSRTFCRGKGVQEKKKFWKRGAVGFEERLVGDGKEVGVIYDELRKKGCICGIDCRLVEVARSRVGFVDGRWRLGGSYRFRICERRDVRLNLLAGEKCGSLEDKMVKKGDFHCAKGRLRRIHWGQKEVINYYLLSLAVADLLIGVLVVPLSVYPAIAQQWVYGDVVCRLAGYVEVTLWSVSMYTFMWISVDRYLAIRKPLRYETVQTKTRCQCWMVFTWISAVMLCCPPLLGFNKPLFDRDAYVCMLDWGNMMAYSVTIAILVLGPSLITIVYTYSYIFSVMRKVKNGVPMHDKEYATALTENLANPSHIMSFVLIVVFWLSWTPYAVIRLYEYFTGFHFQVPFLHFTVVWLGILNSFWKSLIYMSMSPHFRFGMRIFCMSLCCRYKARQRELIDDD</sequence>
<reference evidence="10" key="2">
    <citation type="submission" date="2017-10" db="EMBL/GenBank/DDBJ databases">
        <title>Ladona fulva Genome sequencing and assembly.</title>
        <authorList>
            <person name="Murali S."/>
            <person name="Richards S."/>
            <person name="Bandaranaike D."/>
            <person name="Bellair M."/>
            <person name="Blankenburg K."/>
            <person name="Chao H."/>
            <person name="Dinh H."/>
            <person name="Doddapaneni H."/>
            <person name="Dugan-Rocha S."/>
            <person name="Elkadiri S."/>
            <person name="Gnanaolivu R."/>
            <person name="Hernandez B."/>
            <person name="Skinner E."/>
            <person name="Javaid M."/>
            <person name="Lee S."/>
            <person name="Li M."/>
            <person name="Ming W."/>
            <person name="Munidasa M."/>
            <person name="Muniz J."/>
            <person name="Nguyen L."/>
            <person name="Hughes D."/>
            <person name="Osuji N."/>
            <person name="Pu L.-L."/>
            <person name="Puazo M."/>
            <person name="Qu C."/>
            <person name="Quiroz J."/>
            <person name="Raj R."/>
            <person name="Weissenberger G."/>
            <person name="Xin Y."/>
            <person name="Zou X."/>
            <person name="Han Y."/>
            <person name="Worley K."/>
            <person name="Muzny D."/>
            <person name="Gibbs R."/>
        </authorList>
    </citation>
    <scope>NUCLEOTIDE SEQUENCE</scope>
    <source>
        <strain evidence="10">Sampled in the wild</strain>
    </source>
</reference>
<dbReference type="CDD" id="cd00637">
    <property type="entry name" value="7tm_classA_rhodopsin-like"/>
    <property type="match status" value="1"/>
</dbReference>
<keyword evidence="5 8" id="KW-1133">Transmembrane helix</keyword>
<feature type="transmembrane region" description="Helical" evidence="8">
    <location>
        <begin position="330"/>
        <end position="355"/>
    </location>
</feature>
<dbReference type="EMBL" id="KZ308259">
    <property type="protein sequence ID" value="KAG8225952.1"/>
    <property type="molecule type" value="Genomic_DNA"/>
</dbReference>
<dbReference type="GO" id="GO:0004930">
    <property type="term" value="F:G protein-coupled receptor activity"/>
    <property type="evidence" value="ECO:0007669"/>
    <property type="project" value="InterPro"/>
</dbReference>
<dbReference type="PANTHER" id="PTHR24241">
    <property type="entry name" value="NEUROPEPTIDE RECEPTOR-RELATED G-PROTEIN COUPLED RECEPTOR"/>
    <property type="match status" value="1"/>
</dbReference>
<evidence type="ECO:0000256" key="8">
    <source>
        <dbReference type="SAM" id="Phobius"/>
    </source>
</evidence>
<evidence type="ECO:0000313" key="11">
    <source>
        <dbReference type="Proteomes" id="UP000792457"/>
    </source>
</evidence>
<protein>
    <recommendedName>
        <fullName evidence="9">G-protein coupled receptors family 1 profile domain-containing protein</fullName>
    </recommendedName>
</protein>
<dbReference type="Proteomes" id="UP000792457">
    <property type="component" value="Unassembled WGS sequence"/>
</dbReference>
<dbReference type="Pfam" id="PF00001">
    <property type="entry name" value="7tm_1"/>
    <property type="match status" value="1"/>
</dbReference>
<feature type="domain" description="G-protein coupled receptors family 1 profile" evidence="9">
    <location>
        <begin position="186"/>
        <end position="441"/>
    </location>
</feature>
<dbReference type="FunFam" id="1.20.1070.10:FF:000258">
    <property type="entry name" value="G-protein coupled receptor"/>
    <property type="match status" value="1"/>
</dbReference>
<accession>A0A8K0NY31</accession>
<keyword evidence="4 8" id="KW-0812">Transmembrane</keyword>
<evidence type="ECO:0000256" key="6">
    <source>
        <dbReference type="ARBA" id="ARBA00023136"/>
    </source>
</evidence>
<evidence type="ECO:0000256" key="7">
    <source>
        <dbReference type="ARBA" id="ARBA00023170"/>
    </source>
</evidence>
<organism evidence="10 11">
    <name type="scientific">Ladona fulva</name>
    <name type="common">Scarce chaser dragonfly</name>
    <name type="synonym">Libellula fulva</name>
    <dbReference type="NCBI Taxonomy" id="123851"/>
    <lineage>
        <taxon>Eukaryota</taxon>
        <taxon>Metazoa</taxon>
        <taxon>Ecdysozoa</taxon>
        <taxon>Arthropoda</taxon>
        <taxon>Hexapoda</taxon>
        <taxon>Insecta</taxon>
        <taxon>Pterygota</taxon>
        <taxon>Palaeoptera</taxon>
        <taxon>Odonata</taxon>
        <taxon>Epiprocta</taxon>
        <taxon>Anisoptera</taxon>
        <taxon>Libelluloidea</taxon>
        <taxon>Libellulidae</taxon>
        <taxon>Ladona</taxon>
    </lineage>
</organism>
<keyword evidence="6 8" id="KW-0472">Membrane</keyword>
<feature type="transmembrane region" description="Helical" evidence="8">
    <location>
        <begin position="246"/>
        <end position="267"/>
    </location>
</feature>
<evidence type="ECO:0000256" key="1">
    <source>
        <dbReference type="ARBA" id="ARBA00004651"/>
    </source>
</evidence>
<dbReference type="InterPro" id="IPR000276">
    <property type="entry name" value="GPCR_Rhodpsn"/>
</dbReference>
<dbReference type="GO" id="GO:0032870">
    <property type="term" value="P:cellular response to hormone stimulus"/>
    <property type="evidence" value="ECO:0007669"/>
    <property type="project" value="TreeGrafter"/>
</dbReference>
<evidence type="ECO:0000259" key="9">
    <source>
        <dbReference type="PROSITE" id="PS50262"/>
    </source>
</evidence>
<keyword evidence="3" id="KW-1003">Cell membrane</keyword>
<dbReference type="PRINTS" id="PR00237">
    <property type="entry name" value="GPCRRHODOPSN"/>
</dbReference>
<keyword evidence="7" id="KW-0675">Receptor</keyword>
<dbReference type="InterPro" id="IPR017452">
    <property type="entry name" value="GPCR_Rhodpsn_7TM"/>
</dbReference>
<feature type="transmembrane region" description="Helical" evidence="8">
    <location>
        <begin position="387"/>
        <end position="409"/>
    </location>
</feature>
<dbReference type="GO" id="GO:0042277">
    <property type="term" value="F:peptide binding"/>
    <property type="evidence" value="ECO:0007669"/>
    <property type="project" value="TreeGrafter"/>
</dbReference>
<evidence type="ECO:0000256" key="5">
    <source>
        <dbReference type="ARBA" id="ARBA00022989"/>
    </source>
</evidence>
<dbReference type="PANTHER" id="PTHR24241:SF170">
    <property type="entry name" value="G-PROTEIN COUPLED RECEPTORS FAMILY 1 PROFILE DOMAIN-CONTAINING PROTEIN"/>
    <property type="match status" value="1"/>
</dbReference>
<comment type="caution">
    <text evidence="10">The sequence shown here is derived from an EMBL/GenBank/DDBJ whole genome shotgun (WGS) entry which is preliminary data.</text>
</comment>
<dbReference type="SUPFAM" id="SSF81321">
    <property type="entry name" value="Family A G protein-coupled receptor-like"/>
    <property type="match status" value="1"/>
</dbReference>
<reference evidence="10" key="1">
    <citation type="submission" date="2013-04" db="EMBL/GenBank/DDBJ databases">
        <authorList>
            <person name="Qu J."/>
            <person name="Murali S.C."/>
            <person name="Bandaranaike D."/>
            <person name="Bellair M."/>
            <person name="Blankenburg K."/>
            <person name="Chao H."/>
            <person name="Dinh H."/>
            <person name="Doddapaneni H."/>
            <person name="Downs B."/>
            <person name="Dugan-Rocha S."/>
            <person name="Elkadiri S."/>
            <person name="Gnanaolivu R.D."/>
            <person name="Hernandez B."/>
            <person name="Javaid M."/>
            <person name="Jayaseelan J.C."/>
            <person name="Lee S."/>
            <person name="Li M."/>
            <person name="Ming W."/>
            <person name="Munidasa M."/>
            <person name="Muniz J."/>
            <person name="Nguyen L."/>
            <person name="Ongeri F."/>
            <person name="Osuji N."/>
            <person name="Pu L.-L."/>
            <person name="Puazo M."/>
            <person name="Qu C."/>
            <person name="Quiroz J."/>
            <person name="Raj R."/>
            <person name="Weissenberger G."/>
            <person name="Xin Y."/>
            <person name="Zou X."/>
            <person name="Han Y."/>
            <person name="Richards S."/>
            <person name="Worley K."/>
            <person name="Muzny D."/>
            <person name="Gibbs R."/>
        </authorList>
    </citation>
    <scope>NUCLEOTIDE SEQUENCE</scope>
    <source>
        <strain evidence="10">Sampled in the wild</strain>
    </source>
</reference>
<gene>
    <name evidence="10" type="ORF">J437_LFUL005990</name>
</gene>
<feature type="transmembrane region" description="Helical" evidence="8">
    <location>
        <begin position="288"/>
        <end position="310"/>
    </location>
</feature>
<evidence type="ECO:0000313" key="10">
    <source>
        <dbReference type="EMBL" id="KAG8225952.1"/>
    </source>
</evidence>
<dbReference type="PROSITE" id="PS50262">
    <property type="entry name" value="G_PROTEIN_RECEP_F1_2"/>
    <property type="match status" value="1"/>
</dbReference>
<dbReference type="Gene3D" id="1.20.1070.10">
    <property type="entry name" value="Rhodopsin 7-helix transmembrane proteins"/>
    <property type="match status" value="1"/>
</dbReference>